<organism evidence="2 3">
    <name type="scientific">Phytomonospora endophytica</name>
    <dbReference type="NCBI Taxonomy" id="714109"/>
    <lineage>
        <taxon>Bacteria</taxon>
        <taxon>Bacillati</taxon>
        <taxon>Actinomycetota</taxon>
        <taxon>Actinomycetes</taxon>
        <taxon>Micromonosporales</taxon>
        <taxon>Micromonosporaceae</taxon>
        <taxon>Phytomonospora</taxon>
    </lineage>
</organism>
<sequence>MPATADRVEITELFARLGHLLDDRRWDDAGEVFAEDIVGRSPRGEINGLTDMRAFLHRTEPNGELSQHIATDIVVDFTGDDAATGTANSTVHYFREGEAPHRTAGLRMTCEVARTGSGWRFREYGITLLWLQGE</sequence>
<dbReference type="InterPro" id="IPR037401">
    <property type="entry name" value="SnoaL-like"/>
</dbReference>
<accession>A0A841FMA6</accession>
<reference evidence="2 3" key="1">
    <citation type="submission" date="2020-08" db="EMBL/GenBank/DDBJ databases">
        <title>Genomic Encyclopedia of Type Strains, Phase IV (KMG-IV): sequencing the most valuable type-strain genomes for metagenomic binning, comparative biology and taxonomic classification.</title>
        <authorList>
            <person name="Goeker M."/>
        </authorList>
    </citation>
    <scope>NUCLEOTIDE SEQUENCE [LARGE SCALE GENOMIC DNA]</scope>
    <source>
        <strain evidence="2 3">YIM 65646</strain>
    </source>
</reference>
<feature type="domain" description="SnoaL-like" evidence="1">
    <location>
        <begin position="4"/>
        <end position="123"/>
    </location>
</feature>
<proteinExistence type="predicted"/>
<gene>
    <name evidence="2" type="ORF">HNR73_003911</name>
</gene>
<evidence type="ECO:0000313" key="2">
    <source>
        <dbReference type="EMBL" id="MBB6036043.1"/>
    </source>
</evidence>
<dbReference type="CDD" id="cd00531">
    <property type="entry name" value="NTF2_like"/>
    <property type="match status" value="1"/>
</dbReference>
<comment type="caution">
    <text evidence="2">The sequence shown here is derived from an EMBL/GenBank/DDBJ whole genome shotgun (WGS) entry which is preliminary data.</text>
</comment>
<evidence type="ECO:0000259" key="1">
    <source>
        <dbReference type="Pfam" id="PF13577"/>
    </source>
</evidence>
<keyword evidence="3" id="KW-1185">Reference proteome</keyword>
<dbReference type="SUPFAM" id="SSF54427">
    <property type="entry name" value="NTF2-like"/>
    <property type="match status" value="1"/>
</dbReference>
<evidence type="ECO:0000313" key="3">
    <source>
        <dbReference type="Proteomes" id="UP000548476"/>
    </source>
</evidence>
<dbReference type="Gene3D" id="3.10.450.50">
    <property type="match status" value="1"/>
</dbReference>
<dbReference type="Pfam" id="PF13577">
    <property type="entry name" value="SnoaL_4"/>
    <property type="match status" value="1"/>
</dbReference>
<dbReference type="AlphaFoldDB" id="A0A841FMA6"/>
<protein>
    <recommendedName>
        <fullName evidence="1">SnoaL-like domain-containing protein</fullName>
    </recommendedName>
</protein>
<dbReference type="EMBL" id="JACHGT010000008">
    <property type="protein sequence ID" value="MBB6036043.1"/>
    <property type="molecule type" value="Genomic_DNA"/>
</dbReference>
<dbReference type="RefSeq" id="WP_184788892.1">
    <property type="nucleotide sequence ID" value="NZ_BONT01000046.1"/>
</dbReference>
<dbReference type="Proteomes" id="UP000548476">
    <property type="component" value="Unassembled WGS sequence"/>
</dbReference>
<name>A0A841FMA6_9ACTN</name>
<dbReference type="InterPro" id="IPR032710">
    <property type="entry name" value="NTF2-like_dom_sf"/>
</dbReference>